<name>A0AB94IY00_9BACT</name>
<evidence type="ECO:0000313" key="2">
    <source>
        <dbReference type="Proteomes" id="UP000008957"/>
    </source>
</evidence>
<reference evidence="2" key="1">
    <citation type="submission" date="2010-03" db="EMBL/GenBank/DDBJ databases">
        <title>The genome sequence of Synergistetes sp. SGP1.</title>
        <authorList>
            <consortium name="metaHIT consortium -- http://www.metahit.eu/"/>
            <person name="Pajon A."/>
            <person name="Turner K."/>
            <person name="Parkhill J."/>
            <person name="Wade W."/>
            <person name="Vartoukian S."/>
        </authorList>
    </citation>
    <scope>NUCLEOTIDE SEQUENCE [LARGE SCALE GENOMIC DNA]</scope>
    <source>
        <strain evidence="2">SGP1</strain>
    </source>
</reference>
<dbReference type="Proteomes" id="UP000008957">
    <property type="component" value="Chromosome"/>
</dbReference>
<keyword evidence="2" id="KW-1185">Reference proteome</keyword>
<protein>
    <submittedName>
        <fullName evidence="1">Uncharacterized protein</fullName>
    </submittedName>
</protein>
<dbReference type="KEGG" id="sbr:SY1_15930"/>
<accession>A0AB94IY00</accession>
<proteinExistence type="predicted"/>
<reference evidence="1 2" key="2">
    <citation type="submission" date="2010-03" db="EMBL/GenBank/DDBJ databases">
        <authorList>
            <person name="Pajon A."/>
        </authorList>
    </citation>
    <scope>NUCLEOTIDE SEQUENCE [LARGE SCALE GENOMIC DNA]</scope>
    <source>
        <strain evidence="1 2">SGP1</strain>
    </source>
</reference>
<dbReference type="AlphaFoldDB" id="A0AB94IY00"/>
<sequence>MIPRVEEALIAELERRIVAAMPETAPGDGNMPETFITTIESRTVVPNVQEENDLTVFCMVTAEVSVIFYSQKTRCDYSPLLADFCRHPWIDLGGVYAKVRIEGSEAAEGPYLSNDAWLFRAEYPVFEVEPGHAWQTPAIGHVSVGVQDIYPRALPDTTNEPEGGGRFVRR</sequence>
<organism evidence="1 2">
    <name type="scientific">Fretibacterium fastidiosum</name>
    <dbReference type="NCBI Taxonomy" id="651822"/>
    <lineage>
        <taxon>Bacteria</taxon>
        <taxon>Thermotogati</taxon>
        <taxon>Synergistota</taxon>
        <taxon>Synergistia</taxon>
        <taxon>Synergistales</taxon>
        <taxon>Aminobacteriaceae</taxon>
        <taxon>Fretibacterium</taxon>
    </lineage>
</organism>
<evidence type="ECO:0000313" key="1">
    <source>
        <dbReference type="EMBL" id="CBL28579.1"/>
    </source>
</evidence>
<dbReference type="EMBL" id="FP929056">
    <property type="protein sequence ID" value="CBL28579.1"/>
    <property type="molecule type" value="Genomic_DNA"/>
</dbReference>
<gene>
    <name evidence="1" type="ORF">SY1_15930</name>
</gene>
<dbReference type="RefSeq" id="WP_015556726.1">
    <property type="nucleotide sequence ID" value="NC_021038.1"/>
</dbReference>